<dbReference type="EMBL" id="JAEVHI010000001">
    <property type="protein sequence ID" value="KAG5304377.1"/>
    <property type="molecule type" value="Genomic_DNA"/>
</dbReference>
<evidence type="ECO:0000313" key="3">
    <source>
        <dbReference type="Proteomes" id="UP000670092"/>
    </source>
</evidence>
<feature type="region of interest" description="Disordered" evidence="1">
    <location>
        <begin position="1"/>
        <end position="69"/>
    </location>
</feature>
<accession>A0A8H7Z9P6</accession>
<proteinExistence type="predicted"/>
<comment type="caution">
    <text evidence="2">The sequence shown here is derived from an EMBL/GenBank/DDBJ whole genome shotgun (WGS) entry which is preliminary data.</text>
</comment>
<organism evidence="2 3">
    <name type="scientific">Ajellomyces capsulatus</name>
    <name type="common">Darling's disease fungus</name>
    <name type="synonym">Histoplasma capsulatum</name>
    <dbReference type="NCBI Taxonomy" id="5037"/>
    <lineage>
        <taxon>Eukaryota</taxon>
        <taxon>Fungi</taxon>
        <taxon>Dikarya</taxon>
        <taxon>Ascomycota</taxon>
        <taxon>Pezizomycotina</taxon>
        <taxon>Eurotiomycetes</taxon>
        <taxon>Eurotiomycetidae</taxon>
        <taxon>Onygenales</taxon>
        <taxon>Ajellomycetaceae</taxon>
        <taxon>Histoplasma</taxon>
    </lineage>
</organism>
<name>A0A8H7Z9P6_AJECA</name>
<evidence type="ECO:0000256" key="1">
    <source>
        <dbReference type="SAM" id="MobiDB-lite"/>
    </source>
</evidence>
<protein>
    <submittedName>
        <fullName evidence="2">Uncharacterized protein</fullName>
    </submittedName>
</protein>
<evidence type="ECO:0000313" key="2">
    <source>
        <dbReference type="EMBL" id="KAG5304377.1"/>
    </source>
</evidence>
<sequence>MHLTEAPQLRPAPRQAQSPSTTNRDSNDSNNRHAHTNRTKNESDARTVTSSQTDRPPRQHQAAQVQYLPPIRTQLPHHSLRMVKAGLEFFAGTVDASSVSAMADSADWCLSPLAMPHQPTSITSLCQSASPIPSGFGTNYPRWVVPLGKRGMGINSSKGRDKGMVWVQVAQVIVQQMTGLVE</sequence>
<dbReference type="VEuPathDB" id="FungiDB:I7I52_02692"/>
<reference evidence="2 3" key="1">
    <citation type="submission" date="2021-01" db="EMBL/GenBank/DDBJ databases">
        <title>Chromosome-level genome assembly of a human fungal pathogen reveals clustering of transcriptionally co-regulated genes.</title>
        <authorList>
            <person name="Voorhies M."/>
            <person name="Cohen S."/>
            <person name="Shea T.P."/>
            <person name="Petrus S."/>
            <person name="Munoz J.F."/>
            <person name="Poplawski S."/>
            <person name="Goldman W.E."/>
            <person name="Michael T."/>
            <person name="Cuomo C.A."/>
            <person name="Sil A."/>
            <person name="Beyhan S."/>
        </authorList>
    </citation>
    <scope>NUCLEOTIDE SEQUENCE [LARGE SCALE GENOMIC DNA]</scope>
    <source>
        <strain evidence="2 3">G184AR</strain>
    </source>
</reference>
<gene>
    <name evidence="2" type="ORF">I7I52_02692</name>
</gene>
<dbReference type="Proteomes" id="UP000670092">
    <property type="component" value="Unassembled WGS sequence"/>
</dbReference>
<dbReference type="AlphaFoldDB" id="A0A8H7Z9P6"/>